<dbReference type="EMBL" id="FTNP01000008">
    <property type="protein sequence ID" value="SIS05997.1"/>
    <property type="molecule type" value="Genomic_DNA"/>
</dbReference>
<evidence type="ECO:0000313" key="1">
    <source>
        <dbReference type="EMBL" id="APX98604.1"/>
    </source>
</evidence>
<keyword evidence="3" id="KW-1185">Reference proteome</keyword>
<dbReference type="EMBL" id="CP019329">
    <property type="protein sequence ID" value="APX98604.1"/>
    <property type="molecule type" value="Genomic_DNA"/>
</dbReference>
<dbReference type="Proteomes" id="UP000187321">
    <property type="component" value="Plasmid unnamed2"/>
</dbReference>
<name>A0A1N7G0C4_9EURY</name>
<proteinExistence type="predicted"/>
<keyword evidence="1" id="KW-0614">Plasmid</keyword>
<evidence type="ECO:0000313" key="4">
    <source>
        <dbReference type="Proteomes" id="UP000187321"/>
    </source>
</evidence>
<dbReference type="Proteomes" id="UP000185687">
    <property type="component" value="Unassembled WGS sequence"/>
</dbReference>
<accession>A0A1N7G0C4</accession>
<protein>
    <submittedName>
        <fullName evidence="2">Uncharacterized protein</fullName>
    </submittedName>
</protein>
<reference evidence="2 3" key="2">
    <citation type="submission" date="2017-01" db="EMBL/GenBank/DDBJ databases">
        <authorList>
            <person name="Mah S.A."/>
            <person name="Swanson W.J."/>
            <person name="Moy G.W."/>
            <person name="Vacquier V.D."/>
        </authorList>
    </citation>
    <scope>NUCLEOTIDE SEQUENCE [LARGE SCALE GENOMIC DNA]</scope>
    <source>
        <strain evidence="2 3">CGMCC 1.8909</strain>
    </source>
</reference>
<evidence type="ECO:0000313" key="2">
    <source>
        <dbReference type="EMBL" id="SIS05997.1"/>
    </source>
</evidence>
<dbReference type="OrthoDB" id="247231at2157"/>
<evidence type="ECO:0000313" key="3">
    <source>
        <dbReference type="Proteomes" id="UP000185687"/>
    </source>
</evidence>
<dbReference type="KEGG" id="hda:BB347_18065"/>
<geneLocation type="plasmid" evidence="1">
    <name>unnamed2</name>
</geneLocation>
<sequence length="146" mass="15328">MANQIKSSGAGLALQITDPARAAGLVEETDEGEATRLANVRVYSFENLLVVVDRDRVTVADRSELVVAAARDTKSVHRAMDATLQISGNGYQVQLPPAEDAGFVEGDRAPCHPASGVVVISRDDGTSAGADAGRLAGDLISIRREQ</sequence>
<dbReference type="GeneID" id="30957890"/>
<reference evidence="1 4" key="1">
    <citation type="submission" date="2017-01" db="EMBL/GenBank/DDBJ databases">
        <title>Complete genome sequence of Haloterrigena daqingensis type strain (JX313T).</title>
        <authorList>
            <person name="Shuang W."/>
        </authorList>
    </citation>
    <scope>NUCLEOTIDE SEQUENCE [LARGE SCALE GENOMIC DNA]</scope>
    <source>
        <strain evidence="4">JX313</strain>
        <strain evidence="1">JX313T</strain>
        <plasmid evidence="4">Plasmid unnamed2</plasmid>
        <plasmid evidence="1">unnamed2</plasmid>
    </source>
</reference>
<dbReference type="AlphaFoldDB" id="A0A1N7G0C4"/>
<organism evidence="2 3">
    <name type="scientific">Natronorubrum daqingense</name>
    <dbReference type="NCBI Taxonomy" id="588898"/>
    <lineage>
        <taxon>Archaea</taxon>
        <taxon>Methanobacteriati</taxon>
        <taxon>Methanobacteriota</taxon>
        <taxon>Stenosarchaea group</taxon>
        <taxon>Halobacteria</taxon>
        <taxon>Halobacteriales</taxon>
        <taxon>Natrialbaceae</taxon>
        <taxon>Natronorubrum</taxon>
    </lineage>
</organism>
<gene>
    <name evidence="1" type="ORF">BB347_18065</name>
    <name evidence="2" type="ORF">SAMN05421809_3628</name>
</gene>
<dbReference type="RefSeq" id="WP_076584050.1">
    <property type="nucleotide sequence ID" value="NZ_CP019329.1"/>
</dbReference>